<keyword evidence="1" id="KW-0472">Membrane</keyword>
<dbReference type="Proteomes" id="UP000219564">
    <property type="component" value="Unassembled WGS sequence"/>
</dbReference>
<comment type="caution">
    <text evidence="2">The sequence shown here is derived from an EMBL/GenBank/DDBJ whole genome shotgun (WGS) entry which is preliminary data.</text>
</comment>
<gene>
    <name evidence="2" type="ORF">PLUA15_230063</name>
</gene>
<proteinExistence type="predicted"/>
<evidence type="ECO:0000313" key="2">
    <source>
        <dbReference type="EMBL" id="SOB52320.1"/>
    </source>
</evidence>
<keyword evidence="2" id="KW-0176">Collagen</keyword>
<dbReference type="EMBL" id="OBKZ01000016">
    <property type="protein sequence ID" value="SOB52320.1"/>
    <property type="molecule type" value="Genomic_DNA"/>
</dbReference>
<keyword evidence="1" id="KW-1133">Transmembrane helix</keyword>
<evidence type="ECO:0000313" key="3">
    <source>
        <dbReference type="Proteomes" id="UP000219564"/>
    </source>
</evidence>
<protein>
    <submittedName>
        <fullName evidence="2">Alpha-2 type XI collagen</fullName>
    </submittedName>
</protein>
<dbReference type="AlphaFoldDB" id="A0AAX2H7I7"/>
<dbReference type="InterPro" id="IPR025489">
    <property type="entry name" value="DUF4381"/>
</dbReference>
<accession>A0AAX2H7I7</accession>
<sequence>MSLPLPSIDQLQVLALPAPVSYAPQTWGWWAVLAVVLTGLAVWGARAFGRWRRNRYRREALHCLRRLRAHEDRIRALRQLPTLLKRVALSMPVSQDVGPLHGAPWQDFLQRHSPQPLPDDFARQLALLAYAPHAQLQAVPDAQREQLFETCQGWVEHHHVAV</sequence>
<name>A0AAX2H7I7_9PSED</name>
<organism evidence="2 3">
    <name type="scientific">Pseudomonas lundensis</name>
    <dbReference type="NCBI Taxonomy" id="86185"/>
    <lineage>
        <taxon>Bacteria</taxon>
        <taxon>Pseudomonadati</taxon>
        <taxon>Pseudomonadota</taxon>
        <taxon>Gammaproteobacteria</taxon>
        <taxon>Pseudomonadales</taxon>
        <taxon>Pseudomonadaceae</taxon>
        <taxon>Pseudomonas</taxon>
    </lineage>
</organism>
<keyword evidence="1" id="KW-0812">Transmembrane</keyword>
<reference evidence="2 3" key="1">
    <citation type="submission" date="2017-08" db="EMBL/GenBank/DDBJ databases">
        <authorList>
            <person name="Chaillou S."/>
        </authorList>
    </citation>
    <scope>NUCLEOTIDE SEQUENCE [LARGE SCALE GENOMIC DNA]</scope>
    <source>
        <strain evidence="2 3">MFPA15A1205</strain>
    </source>
</reference>
<evidence type="ECO:0000256" key="1">
    <source>
        <dbReference type="SAM" id="Phobius"/>
    </source>
</evidence>
<dbReference type="RefSeq" id="WP_097191826.1">
    <property type="nucleotide sequence ID" value="NZ_OBKZ01000016.1"/>
</dbReference>
<feature type="transmembrane region" description="Helical" evidence="1">
    <location>
        <begin position="27"/>
        <end position="48"/>
    </location>
</feature>
<dbReference type="Pfam" id="PF14316">
    <property type="entry name" value="DUF4381"/>
    <property type="match status" value="1"/>
</dbReference>